<feature type="transmembrane region" description="Helical" evidence="5">
    <location>
        <begin position="292"/>
        <end position="312"/>
    </location>
</feature>
<keyword evidence="5" id="KW-0812">Transmembrane</keyword>
<dbReference type="PANTHER" id="PTHR12080">
    <property type="entry name" value="SIGNALING LYMPHOCYTIC ACTIVATION MOLECULE"/>
    <property type="match status" value="1"/>
</dbReference>
<dbReference type="InterPro" id="IPR015631">
    <property type="entry name" value="CD2/SLAM_rcpt"/>
</dbReference>
<evidence type="ECO:0000256" key="5">
    <source>
        <dbReference type="SAM" id="Phobius"/>
    </source>
</evidence>
<evidence type="ECO:0000256" key="3">
    <source>
        <dbReference type="ARBA" id="ARBA00023136"/>
    </source>
</evidence>
<dbReference type="Ensembl" id="ENSMMDT00005029708.1">
    <property type="protein sequence ID" value="ENSMMDP00005029022.1"/>
    <property type="gene ID" value="ENSMMDG00005013808.1"/>
</dbReference>
<evidence type="ECO:0000256" key="2">
    <source>
        <dbReference type="ARBA" id="ARBA00022729"/>
    </source>
</evidence>
<dbReference type="PANTHER" id="PTHR12080:SF80">
    <property type="entry name" value="IMMUNOGLOBULIN V-SET DOMAIN-CONTAINING PROTEIN"/>
    <property type="match status" value="1"/>
</dbReference>
<proteinExistence type="predicted"/>
<keyword evidence="2" id="KW-0732">Signal</keyword>
<reference evidence="6" key="2">
    <citation type="submission" date="2025-08" db="UniProtKB">
        <authorList>
            <consortium name="Ensembl"/>
        </authorList>
    </citation>
    <scope>IDENTIFICATION</scope>
</reference>
<dbReference type="InParanoid" id="A0A667YM67"/>
<reference evidence="6" key="1">
    <citation type="submission" date="2019-06" db="EMBL/GenBank/DDBJ databases">
        <authorList>
            <consortium name="Wellcome Sanger Institute Data Sharing"/>
        </authorList>
    </citation>
    <scope>NUCLEOTIDE SEQUENCE [LARGE SCALE GENOMIC DNA]</scope>
</reference>
<dbReference type="InterPro" id="IPR036179">
    <property type="entry name" value="Ig-like_dom_sf"/>
</dbReference>
<dbReference type="GeneTree" id="ENSGT01130000278831"/>
<evidence type="ECO:0008006" key="8">
    <source>
        <dbReference type="Google" id="ProtNLM"/>
    </source>
</evidence>
<keyword evidence="4" id="KW-0325">Glycoprotein</keyword>
<organism evidence="6 7">
    <name type="scientific">Myripristis murdjan</name>
    <name type="common">pinecone soldierfish</name>
    <dbReference type="NCBI Taxonomy" id="586833"/>
    <lineage>
        <taxon>Eukaryota</taxon>
        <taxon>Metazoa</taxon>
        <taxon>Chordata</taxon>
        <taxon>Craniata</taxon>
        <taxon>Vertebrata</taxon>
        <taxon>Euteleostomi</taxon>
        <taxon>Actinopterygii</taxon>
        <taxon>Neopterygii</taxon>
        <taxon>Teleostei</taxon>
        <taxon>Neoteleostei</taxon>
        <taxon>Acanthomorphata</taxon>
        <taxon>Holocentriformes</taxon>
        <taxon>Holocentridae</taxon>
        <taxon>Myripristis</taxon>
    </lineage>
</organism>
<dbReference type="SUPFAM" id="SSF48726">
    <property type="entry name" value="Immunoglobulin"/>
    <property type="match status" value="1"/>
</dbReference>
<name>A0A667YM67_9TELE</name>
<evidence type="ECO:0000313" key="7">
    <source>
        <dbReference type="Proteomes" id="UP000472263"/>
    </source>
</evidence>
<reference evidence="6" key="3">
    <citation type="submission" date="2025-09" db="UniProtKB">
        <authorList>
            <consortium name="Ensembl"/>
        </authorList>
    </citation>
    <scope>IDENTIFICATION</scope>
</reference>
<sequence length="317" mass="35346">MLGLLVCSEPPGKKRILLLTHIIGEDVTLDIQKPDIQEGTTFAWRFKSRYNVLRLDNDKVFIFPNYRGRVEFSLEDYSLLLKNLTEADSGVYSALLIGEQDEKVAEYEVTVQERVSPVHLTVKPVSSSSDSCNVTVTCSSQDSSISSTLTCDGEDCSLEGGERSEVTASAASITVYLLNGSVICNHSNQVSWREDRMKIDALCWLHAGKTLTVMNISSIVLTSFFSGETFSQASCFFIILLISVYFVICFIVSFHHQYSKLETLMQALLLSNGILIHFVVGCAFSLRRTVHIVTLVLAYAYVFFVCCIKNSVITYKT</sequence>
<dbReference type="Gene3D" id="2.60.40.10">
    <property type="entry name" value="Immunoglobulins"/>
    <property type="match status" value="1"/>
</dbReference>
<dbReference type="Proteomes" id="UP000472263">
    <property type="component" value="Chromosome 17"/>
</dbReference>
<feature type="transmembrane region" description="Helical" evidence="5">
    <location>
        <begin position="267"/>
        <end position="286"/>
    </location>
</feature>
<feature type="transmembrane region" description="Helical" evidence="5">
    <location>
        <begin position="231"/>
        <end position="255"/>
    </location>
</feature>
<evidence type="ECO:0000256" key="4">
    <source>
        <dbReference type="ARBA" id="ARBA00023180"/>
    </source>
</evidence>
<accession>A0A667YM67</accession>
<feature type="transmembrane region" description="Helical" evidence="5">
    <location>
        <begin position="201"/>
        <end position="225"/>
    </location>
</feature>
<comment type="subcellular location">
    <subcellularLocation>
        <location evidence="1">Membrane</location>
    </subcellularLocation>
</comment>
<protein>
    <recommendedName>
        <fullName evidence="8">Immunoglobulin subtype domain-containing protein</fullName>
    </recommendedName>
</protein>
<dbReference type="GO" id="GO:0016020">
    <property type="term" value="C:membrane"/>
    <property type="evidence" value="ECO:0007669"/>
    <property type="project" value="UniProtKB-SubCell"/>
</dbReference>
<dbReference type="InterPro" id="IPR013783">
    <property type="entry name" value="Ig-like_fold"/>
</dbReference>
<keyword evidence="3 5" id="KW-0472">Membrane</keyword>
<evidence type="ECO:0000313" key="6">
    <source>
        <dbReference type="Ensembl" id="ENSMMDP00005029022.1"/>
    </source>
</evidence>
<keyword evidence="5" id="KW-1133">Transmembrane helix</keyword>
<keyword evidence="7" id="KW-1185">Reference proteome</keyword>
<dbReference type="AlphaFoldDB" id="A0A667YM67"/>
<evidence type="ECO:0000256" key="1">
    <source>
        <dbReference type="ARBA" id="ARBA00004370"/>
    </source>
</evidence>